<dbReference type="GO" id="GO:0005975">
    <property type="term" value="P:carbohydrate metabolic process"/>
    <property type="evidence" value="ECO:0007669"/>
    <property type="project" value="InterPro"/>
</dbReference>
<comment type="cofactor">
    <cofactor evidence="1">
        <name>Ca(2+)</name>
        <dbReference type="ChEBI" id="CHEBI:29108"/>
    </cofactor>
</comment>
<dbReference type="InterPro" id="IPR014718">
    <property type="entry name" value="GH-type_carb-bd"/>
</dbReference>
<dbReference type="InterPro" id="IPR012939">
    <property type="entry name" value="Glyco_hydro_92"/>
</dbReference>
<keyword evidence="6" id="KW-0378">Hydrolase</keyword>
<comment type="caution">
    <text evidence="6">The sequence shown here is derived from an EMBL/GenBank/DDBJ whole genome shotgun (WGS) entry which is preliminary data.</text>
</comment>
<feature type="domain" description="Glycosyl hydrolase family 92 N-terminal" evidence="5">
    <location>
        <begin position="29"/>
        <end position="262"/>
    </location>
</feature>
<organism evidence="6 7">
    <name type="scientific">Draconibacterium aestuarii</name>
    <dbReference type="NCBI Taxonomy" id="2998507"/>
    <lineage>
        <taxon>Bacteria</taxon>
        <taxon>Pseudomonadati</taxon>
        <taxon>Bacteroidota</taxon>
        <taxon>Bacteroidia</taxon>
        <taxon>Marinilabiliales</taxon>
        <taxon>Prolixibacteraceae</taxon>
        <taxon>Draconibacterium</taxon>
    </lineage>
</organism>
<gene>
    <name evidence="6" type="ORF">OU798_04815</name>
</gene>
<comment type="subunit">
    <text evidence="2">Monomer.</text>
</comment>
<dbReference type="Gene3D" id="2.70.98.10">
    <property type="match status" value="1"/>
</dbReference>
<dbReference type="InterPro" id="IPR041371">
    <property type="entry name" value="GH92_N"/>
</dbReference>
<evidence type="ECO:0000256" key="2">
    <source>
        <dbReference type="ARBA" id="ARBA00011245"/>
    </source>
</evidence>
<dbReference type="GO" id="GO:0006516">
    <property type="term" value="P:glycoprotein catabolic process"/>
    <property type="evidence" value="ECO:0007669"/>
    <property type="project" value="TreeGrafter"/>
</dbReference>
<keyword evidence="3" id="KW-0106">Calcium</keyword>
<dbReference type="InterPro" id="IPR008928">
    <property type="entry name" value="6-hairpin_glycosidase_sf"/>
</dbReference>
<protein>
    <submittedName>
        <fullName evidence="6">GH92 family glycosyl hydrolase</fullName>
    </submittedName>
</protein>
<evidence type="ECO:0000256" key="1">
    <source>
        <dbReference type="ARBA" id="ARBA00001913"/>
    </source>
</evidence>
<dbReference type="Gene3D" id="3.30.2080.10">
    <property type="entry name" value="GH92 mannosidase domain"/>
    <property type="match status" value="1"/>
</dbReference>
<evidence type="ECO:0000256" key="3">
    <source>
        <dbReference type="ARBA" id="ARBA00022837"/>
    </source>
</evidence>
<dbReference type="EMBL" id="JAPOHD010000009">
    <property type="protein sequence ID" value="MCY1719650.1"/>
    <property type="molecule type" value="Genomic_DNA"/>
</dbReference>
<evidence type="ECO:0000313" key="7">
    <source>
        <dbReference type="Proteomes" id="UP001145087"/>
    </source>
</evidence>
<dbReference type="GO" id="GO:0005829">
    <property type="term" value="C:cytosol"/>
    <property type="evidence" value="ECO:0007669"/>
    <property type="project" value="TreeGrafter"/>
</dbReference>
<dbReference type="Gene3D" id="1.20.1050.60">
    <property type="entry name" value="alpha-1,2-mannosidase"/>
    <property type="match status" value="1"/>
</dbReference>
<dbReference type="Pfam" id="PF17678">
    <property type="entry name" value="Glyco_hydro_92N"/>
    <property type="match status" value="1"/>
</dbReference>
<reference evidence="6" key="1">
    <citation type="submission" date="2022-11" db="EMBL/GenBank/DDBJ databases">
        <title>Marilongibacter aestuarii gen. nov., sp. nov., isolated from tidal flat sediment.</title>
        <authorList>
            <person name="Jiayan W."/>
        </authorList>
    </citation>
    <scope>NUCLEOTIDE SEQUENCE</scope>
    <source>
        <strain evidence="6">Z1-6</strain>
    </source>
</reference>
<dbReference type="GO" id="GO:0000224">
    <property type="term" value="F:peptide-N4-(N-acetyl-beta-glucosaminyl)asparagine amidase activity"/>
    <property type="evidence" value="ECO:0007669"/>
    <property type="project" value="TreeGrafter"/>
</dbReference>
<evidence type="ECO:0000313" key="6">
    <source>
        <dbReference type="EMBL" id="MCY1719650.1"/>
    </source>
</evidence>
<accession>A0A9X3F356</accession>
<dbReference type="InterPro" id="IPR050883">
    <property type="entry name" value="PNGase"/>
</dbReference>
<proteinExistence type="predicted"/>
<dbReference type="PROSITE" id="PS51257">
    <property type="entry name" value="PROKAR_LIPOPROTEIN"/>
    <property type="match status" value="1"/>
</dbReference>
<dbReference type="InterPro" id="IPR005887">
    <property type="entry name" value="GH92_a_mannosidase_put"/>
</dbReference>
<dbReference type="AlphaFoldDB" id="A0A9X3F356"/>
<sequence>MNKQLILVLSTVFLFFSCKKEKKEDLTQFVDPFIGIAYVGHTHPAAQLPFGMVQVGPDTGTDKWEHCAGYFNEDSSIIGFSHTHLSGTGCPDMGDVMFMPVTGDVSFYRGDEDNTATGYRSGFRHETEEARPGYYKVLLDDYQVKVELTATERTAFHKYTFPESENAGIIIDLGHGIGDKPVEASLSLLNDTTVVGKRRSTGFVEDHTYYFYAVLSKPVEQVSSFVDSVISQEATLSGKTTKFLLQFKTGQHEEVRVKVALSTVNIDGAKRNMQKEITCWNFNEVRSKATATWNEYLEKIEISPRDEGQKISFYTAVYHTLVMPNKITDVDGTYRLPDGTLIKDRCERYTNFSLWDTYRAAHPFYVLMFPDKNTGFVESMLDLYRQRRVLCTNEYGQNETWCMIGNHAVSVVADAYLKGTITQNKELAAEAVFNSLTTSHPKSNWEMYDQYGYYPFDLLHVESVSRTMEHCYNDYCASLMAELVGDREKQIFFKKRSDNFKNLFDSDSKLMRAKDSNGNWRTPFDSFLLSHASTSGGDYTEGNAWQYTWHIQHDIPELVKLMGSKDYFETKLDSLFFLETRSLGDGFHGDVTGMIGQYAHGNEPSHHIAYLYNYTNHPYKTQEIIRQVFDQFYLPTRDGLSGNDDCGQMSAWYIFSSMGFYPVDPVSGEYIIGAPQVHEMILHLPNGKTFEMKANNLSDENKYIQSVKLNGQPLPTFKISYNDIKKGGILEFDMGAERAKKWVITG</sequence>
<evidence type="ECO:0000259" key="4">
    <source>
        <dbReference type="Pfam" id="PF07971"/>
    </source>
</evidence>
<dbReference type="PANTHER" id="PTHR12143">
    <property type="entry name" value="PEPTIDE N-GLYCANASE PNGASE -RELATED"/>
    <property type="match status" value="1"/>
</dbReference>
<dbReference type="RefSeq" id="WP_343331987.1">
    <property type="nucleotide sequence ID" value="NZ_JAPOHD010000009.1"/>
</dbReference>
<dbReference type="GO" id="GO:0030246">
    <property type="term" value="F:carbohydrate binding"/>
    <property type="evidence" value="ECO:0007669"/>
    <property type="project" value="InterPro"/>
</dbReference>
<dbReference type="FunFam" id="3.30.2080.10:FF:000001">
    <property type="entry name" value="Alpha-1,2-mannosidase subfamily"/>
    <property type="match status" value="1"/>
</dbReference>
<evidence type="ECO:0000259" key="5">
    <source>
        <dbReference type="Pfam" id="PF17678"/>
    </source>
</evidence>
<dbReference type="Gene3D" id="1.20.1610.10">
    <property type="entry name" value="alpha-1,2-mannosidases domains"/>
    <property type="match status" value="1"/>
</dbReference>
<name>A0A9X3F356_9BACT</name>
<dbReference type="Proteomes" id="UP001145087">
    <property type="component" value="Unassembled WGS sequence"/>
</dbReference>
<dbReference type="NCBIfam" id="TIGR01180">
    <property type="entry name" value="aman2_put"/>
    <property type="match status" value="1"/>
</dbReference>
<dbReference type="Pfam" id="PF07971">
    <property type="entry name" value="Glyco_hydro_92"/>
    <property type="match status" value="1"/>
</dbReference>
<dbReference type="SUPFAM" id="SSF48208">
    <property type="entry name" value="Six-hairpin glycosidases"/>
    <property type="match status" value="1"/>
</dbReference>
<dbReference type="PANTHER" id="PTHR12143:SF39">
    <property type="entry name" value="SECRETED PROTEIN"/>
    <property type="match status" value="1"/>
</dbReference>
<feature type="domain" description="Glycosyl hydrolase family 92" evidence="4">
    <location>
        <begin position="268"/>
        <end position="735"/>
    </location>
</feature>
<keyword evidence="7" id="KW-1185">Reference proteome</keyword>